<dbReference type="AlphaFoldDB" id="A0A1G2LB86"/>
<reference evidence="2 3" key="1">
    <citation type="journal article" date="2016" name="Nat. Commun.">
        <title>Thousands of microbial genomes shed light on interconnected biogeochemical processes in an aquifer system.</title>
        <authorList>
            <person name="Anantharaman K."/>
            <person name="Brown C.T."/>
            <person name="Hug L.A."/>
            <person name="Sharon I."/>
            <person name="Castelle C.J."/>
            <person name="Probst A.J."/>
            <person name="Thomas B.C."/>
            <person name="Singh A."/>
            <person name="Wilkins M.J."/>
            <person name="Karaoz U."/>
            <person name="Brodie E.L."/>
            <person name="Williams K.H."/>
            <person name="Hubbard S.S."/>
            <person name="Banfield J.F."/>
        </authorList>
    </citation>
    <scope>NUCLEOTIDE SEQUENCE [LARGE SCALE GENOMIC DNA]</scope>
</reference>
<proteinExistence type="predicted"/>
<accession>A0A1G2LB86</accession>
<organism evidence="2 3">
    <name type="scientific">Candidatus Sungbacteria bacterium RIFCSPLOWO2_01_FULL_60_25</name>
    <dbReference type="NCBI Taxonomy" id="1802281"/>
    <lineage>
        <taxon>Bacteria</taxon>
        <taxon>Candidatus Sungiibacteriota</taxon>
    </lineage>
</organism>
<dbReference type="Gene3D" id="3.30.200.150">
    <property type="match status" value="1"/>
</dbReference>
<dbReference type="PANTHER" id="PTHR21310">
    <property type="entry name" value="AMINOGLYCOSIDE PHOSPHOTRANSFERASE-RELATED-RELATED"/>
    <property type="match status" value="1"/>
</dbReference>
<feature type="domain" description="Aminoglycoside phosphotransferase" evidence="1">
    <location>
        <begin position="56"/>
        <end position="239"/>
    </location>
</feature>
<dbReference type="InterPro" id="IPR011009">
    <property type="entry name" value="Kinase-like_dom_sf"/>
</dbReference>
<dbReference type="Pfam" id="PF01636">
    <property type="entry name" value="APH"/>
    <property type="match status" value="1"/>
</dbReference>
<evidence type="ECO:0000313" key="3">
    <source>
        <dbReference type="Proteomes" id="UP000178977"/>
    </source>
</evidence>
<dbReference type="STRING" id="1802281.A3A44_02220"/>
<sequence>MNQFRTEAERIAPLTKREKETALGIDPLFRSVENSVYFDNYNLPCPILVTITTKKGENAHVVVRRTRHGDVNQEVAAFRALKEFGLPVPDVLVSPFQNEQGEDVAIYSVLAGENLQKLSMRSESGLQQAKELLIQAVTKLSETTTFMEKHEMGKEIPRLTPLVEFEAARKQDSPWSKEDMFQTAVKKLQPVLEKIDAPLVFSNGDYQPGNFLASNGVITGFLDFESPVFQDPLMGFVKYPIYDLFPLARTNIVETFLERTGFSKKDFASRLALGCLKILQEEISVSGGDGEEKIYRSRVLNLLNESISL</sequence>
<dbReference type="InterPro" id="IPR002575">
    <property type="entry name" value="Aminoglycoside_PTrfase"/>
</dbReference>
<dbReference type="SUPFAM" id="SSF56112">
    <property type="entry name" value="Protein kinase-like (PK-like)"/>
    <property type="match status" value="1"/>
</dbReference>
<dbReference type="Proteomes" id="UP000178977">
    <property type="component" value="Unassembled WGS sequence"/>
</dbReference>
<dbReference type="InterPro" id="IPR051678">
    <property type="entry name" value="AGP_Transferase"/>
</dbReference>
<evidence type="ECO:0000313" key="2">
    <source>
        <dbReference type="EMBL" id="OHA08887.1"/>
    </source>
</evidence>
<name>A0A1G2LB86_9BACT</name>
<evidence type="ECO:0000259" key="1">
    <source>
        <dbReference type="Pfam" id="PF01636"/>
    </source>
</evidence>
<dbReference type="EMBL" id="MHQT01000034">
    <property type="protein sequence ID" value="OHA08887.1"/>
    <property type="molecule type" value="Genomic_DNA"/>
</dbReference>
<gene>
    <name evidence="2" type="ORF">A3A44_02220</name>
</gene>
<comment type="caution">
    <text evidence="2">The sequence shown here is derived from an EMBL/GenBank/DDBJ whole genome shotgun (WGS) entry which is preliminary data.</text>
</comment>
<protein>
    <recommendedName>
        <fullName evidence="1">Aminoglycoside phosphotransferase domain-containing protein</fullName>
    </recommendedName>
</protein>
<dbReference type="Gene3D" id="3.90.1200.10">
    <property type="match status" value="1"/>
</dbReference>